<reference evidence="1 2" key="1">
    <citation type="submission" date="2010-01" db="EMBL/GenBank/DDBJ databases">
        <authorList>
            <person name="Weinstock G."/>
            <person name="Sodergren E."/>
            <person name="Clifton S."/>
            <person name="Fulton L."/>
            <person name="Fulton B."/>
            <person name="Courtney L."/>
            <person name="Fronick C."/>
            <person name="Harrison M."/>
            <person name="Strong C."/>
            <person name="Farmer C."/>
            <person name="Delahaunty K."/>
            <person name="Markovic C."/>
            <person name="Hall O."/>
            <person name="Minx P."/>
            <person name="Tomlinson C."/>
            <person name="Mitreva M."/>
            <person name="Nelson J."/>
            <person name="Hou S."/>
            <person name="Wollam A."/>
            <person name="Pepin K.H."/>
            <person name="Johnson M."/>
            <person name="Bhonagiri V."/>
            <person name="Nash W.E."/>
            <person name="Warren W."/>
            <person name="Chinwalla A."/>
            <person name="Mardis E.R."/>
            <person name="Wilson R.K."/>
        </authorList>
    </citation>
    <scope>NUCLEOTIDE SEQUENCE [LARGE SCALE GENOMIC DNA]</scope>
    <source>
        <strain evidence="1 2">DSM 13479</strain>
    </source>
</reference>
<dbReference type="HOGENOM" id="CLU_3184604_0_0_9"/>
<name>D3AR71_9FIRM</name>
<evidence type="ECO:0000313" key="1">
    <source>
        <dbReference type="EMBL" id="EFC95687.1"/>
    </source>
</evidence>
<dbReference type="EMBL" id="ACIO01000696">
    <property type="protein sequence ID" value="EFC95687.1"/>
    <property type="molecule type" value="Genomic_DNA"/>
</dbReference>
<proteinExistence type="predicted"/>
<comment type="caution">
    <text evidence="1">The sequence shown here is derived from an EMBL/GenBank/DDBJ whole genome shotgun (WGS) entry which is preliminary data.</text>
</comment>
<protein>
    <submittedName>
        <fullName evidence="1">Uncharacterized protein</fullName>
    </submittedName>
</protein>
<sequence>MKTLDNLVEEEYNITYSLFEEGMLPAPLQISPHRGDVIGKGENIKC</sequence>
<gene>
    <name evidence="1" type="ORF">CLOSTHATH_06127</name>
</gene>
<dbReference type="AlphaFoldDB" id="D3AR71"/>
<accession>D3AR71</accession>
<evidence type="ECO:0000313" key="2">
    <source>
        <dbReference type="Proteomes" id="UP000004968"/>
    </source>
</evidence>
<organism evidence="1 2">
    <name type="scientific">Hungatella hathewayi DSM 13479</name>
    <dbReference type="NCBI Taxonomy" id="566550"/>
    <lineage>
        <taxon>Bacteria</taxon>
        <taxon>Bacillati</taxon>
        <taxon>Bacillota</taxon>
        <taxon>Clostridia</taxon>
        <taxon>Lachnospirales</taxon>
        <taxon>Lachnospiraceae</taxon>
        <taxon>Hungatella</taxon>
    </lineage>
</organism>
<dbReference type="Proteomes" id="UP000004968">
    <property type="component" value="Unassembled WGS sequence"/>
</dbReference>